<evidence type="ECO:0000313" key="1">
    <source>
        <dbReference type="EMBL" id="KKL07356.1"/>
    </source>
</evidence>
<name>A0A0F9CNY0_9ZZZZ</name>
<proteinExistence type="predicted"/>
<dbReference type="EMBL" id="LAZR01043323">
    <property type="protein sequence ID" value="KKL07356.1"/>
    <property type="molecule type" value="Genomic_DNA"/>
</dbReference>
<accession>A0A0F9CNY0</accession>
<organism evidence="1">
    <name type="scientific">marine sediment metagenome</name>
    <dbReference type="NCBI Taxonomy" id="412755"/>
    <lineage>
        <taxon>unclassified sequences</taxon>
        <taxon>metagenomes</taxon>
        <taxon>ecological metagenomes</taxon>
    </lineage>
</organism>
<dbReference type="AlphaFoldDB" id="A0A0F9CNY0"/>
<protein>
    <submittedName>
        <fullName evidence="1">Uncharacterized protein</fullName>
    </submittedName>
</protein>
<feature type="non-terminal residue" evidence="1">
    <location>
        <position position="1"/>
    </location>
</feature>
<reference evidence="1" key="1">
    <citation type="journal article" date="2015" name="Nature">
        <title>Complex archaea that bridge the gap between prokaryotes and eukaryotes.</title>
        <authorList>
            <person name="Spang A."/>
            <person name="Saw J.H."/>
            <person name="Jorgensen S.L."/>
            <person name="Zaremba-Niedzwiedzka K."/>
            <person name="Martijn J."/>
            <person name="Lind A.E."/>
            <person name="van Eijk R."/>
            <person name="Schleper C."/>
            <person name="Guy L."/>
            <person name="Ettema T.J."/>
        </authorList>
    </citation>
    <scope>NUCLEOTIDE SEQUENCE</scope>
</reference>
<sequence length="31" mass="3503">EIADYIEINYGIVPVATMLEKIRCGTFKEGE</sequence>
<gene>
    <name evidence="1" type="ORF">LCGC14_2586800</name>
</gene>
<comment type="caution">
    <text evidence="1">The sequence shown here is derived from an EMBL/GenBank/DDBJ whole genome shotgun (WGS) entry which is preliminary data.</text>
</comment>